<proteinExistence type="predicted"/>
<comment type="caution">
    <text evidence="3">The sequence shown here is derived from an EMBL/GenBank/DDBJ whole genome shotgun (WGS) entry which is preliminary data.</text>
</comment>
<reference evidence="3 4" key="1">
    <citation type="journal article" date="2024" name="IMA Fungus">
        <title>IMA Genome - F19 : A genome assembly and annotation guide to empower mycologists, including annotated draft genome sequences of Ceratocystis pirilliformis, Diaporthe australafricana, Fusarium ophioides, Paecilomyces lecythidis, and Sporothrix stenoceras.</title>
        <authorList>
            <person name="Aylward J."/>
            <person name="Wilson A.M."/>
            <person name="Visagie C.M."/>
            <person name="Spraker J."/>
            <person name="Barnes I."/>
            <person name="Buitendag C."/>
            <person name="Ceriani C."/>
            <person name="Del Mar Angel L."/>
            <person name="du Plessis D."/>
            <person name="Fuchs T."/>
            <person name="Gasser K."/>
            <person name="Kramer D."/>
            <person name="Li W."/>
            <person name="Munsamy K."/>
            <person name="Piso A."/>
            <person name="Price J.L."/>
            <person name="Sonnekus B."/>
            <person name="Thomas C."/>
            <person name="van der Nest A."/>
            <person name="van Dijk A."/>
            <person name="van Heerden A."/>
            <person name="van Vuuren N."/>
            <person name="Yilmaz N."/>
            <person name="Duong T.A."/>
            <person name="van der Merwe N.A."/>
            <person name="Wingfield M.J."/>
            <person name="Wingfield B.D."/>
        </authorList>
    </citation>
    <scope>NUCLEOTIDE SEQUENCE [LARGE SCALE GENOMIC DNA]</scope>
    <source>
        <strain evidence="3 4">CMW 18300</strain>
    </source>
</reference>
<keyword evidence="4" id="KW-1185">Reference proteome</keyword>
<protein>
    <recommendedName>
        <fullName evidence="2">DUF8212 domain-containing protein</fullName>
    </recommendedName>
</protein>
<sequence>MVMDMTFIQELLAPANVIFFTRSWVSLGEKRAISPFLAEITGIDATIMAGERPIESASLARRMSWMARRQTTRPEDSAYCLMGVFSVNMPMLYGEGGQRAFLRLQEEIMKTSDDQSLFAWVNRDADPEALHGLLAPSPAAFAHSNGILPYHDWGDPLEEDKEGQHYARVRAGQFGSVQVQGKLKTIYVRQDQRPPIDDGVFPQHILQLRSGPPAEVYKVINVLLPDGYAKGITEPLSLRQSPRSWVPDQWPVAFRLPKGEGQVAAVIIFERDDGERLAVLIGSIGGFQVGFGAKKIASQGKHAAETLSFETVSGDFQPLTAGRFESDFHSVRASATPIVKDSWKYYLIDIGVEDVGRSLPEMLAQATFGAYSRATGTANHLSNQPGVPPNAELQHSETWDSYSDDEDDLSGEENLKSQGKKRNGWRRLLH</sequence>
<gene>
    <name evidence="3" type="ORF">Daus18300_014486</name>
</gene>
<feature type="compositionally biased region" description="Basic residues" evidence="1">
    <location>
        <begin position="418"/>
        <end position="430"/>
    </location>
</feature>
<evidence type="ECO:0000259" key="2">
    <source>
        <dbReference type="Pfam" id="PF26640"/>
    </source>
</evidence>
<dbReference type="EMBL" id="JAWRVE010000300">
    <property type="protein sequence ID" value="KAL1845631.1"/>
    <property type="molecule type" value="Genomic_DNA"/>
</dbReference>
<dbReference type="Proteomes" id="UP001583177">
    <property type="component" value="Unassembled WGS sequence"/>
</dbReference>
<dbReference type="PANTHER" id="PTHR10622">
    <property type="entry name" value="HET DOMAIN-CONTAINING PROTEIN"/>
    <property type="match status" value="1"/>
</dbReference>
<evidence type="ECO:0000313" key="3">
    <source>
        <dbReference type="EMBL" id="KAL1845631.1"/>
    </source>
</evidence>
<feature type="domain" description="DUF8212" evidence="2">
    <location>
        <begin position="99"/>
        <end position="130"/>
    </location>
</feature>
<evidence type="ECO:0000256" key="1">
    <source>
        <dbReference type="SAM" id="MobiDB-lite"/>
    </source>
</evidence>
<organism evidence="3 4">
    <name type="scientific">Diaporthe australafricana</name>
    <dbReference type="NCBI Taxonomy" id="127596"/>
    <lineage>
        <taxon>Eukaryota</taxon>
        <taxon>Fungi</taxon>
        <taxon>Dikarya</taxon>
        <taxon>Ascomycota</taxon>
        <taxon>Pezizomycotina</taxon>
        <taxon>Sordariomycetes</taxon>
        <taxon>Sordariomycetidae</taxon>
        <taxon>Diaporthales</taxon>
        <taxon>Diaporthaceae</taxon>
        <taxon>Diaporthe</taxon>
    </lineage>
</organism>
<dbReference type="Pfam" id="PF26640">
    <property type="entry name" value="DUF8212"/>
    <property type="match status" value="1"/>
</dbReference>
<dbReference type="InterPro" id="IPR058525">
    <property type="entry name" value="DUF8212"/>
</dbReference>
<feature type="region of interest" description="Disordered" evidence="1">
    <location>
        <begin position="377"/>
        <end position="430"/>
    </location>
</feature>
<name>A0ABR3VV32_9PEZI</name>
<evidence type="ECO:0000313" key="4">
    <source>
        <dbReference type="Proteomes" id="UP001583177"/>
    </source>
</evidence>
<feature type="compositionally biased region" description="Acidic residues" evidence="1">
    <location>
        <begin position="402"/>
        <end position="411"/>
    </location>
</feature>
<accession>A0ABR3VV32</accession>
<dbReference type="PANTHER" id="PTHR10622:SF10">
    <property type="entry name" value="HET DOMAIN-CONTAINING PROTEIN"/>
    <property type="match status" value="1"/>
</dbReference>